<proteinExistence type="predicted"/>
<reference evidence="2" key="1">
    <citation type="journal article" date="2019" name="Int. J. Syst. Evol. Microbiol.">
        <title>The Global Catalogue of Microorganisms (GCM) 10K type strain sequencing project: providing services to taxonomists for standard genome sequencing and annotation.</title>
        <authorList>
            <consortium name="The Broad Institute Genomics Platform"/>
            <consortium name="The Broad Institute Genome Sequencing Center for Infectious Disease"/>
            <person name="Wu L."/>
            <person name="Ma J."/>
        </authorList>
    </citation>
    <scope>NUCLEOTIDE SEQUENCE [LARGE SCALE GENOMIC DNA]</scope>
    <source>
        <strain evidence="2">CCM 8904</strain>
    </source>
</reference>
<protein>
    <submittedName>
        <fullName evidence="1">TetR/AcrR family transcriptional regulator</fullName>
    </submittedName>
</protein>
<dbReference type="Gene3D" id="1.10.357.10">
    <property type="entry name" value="Tetracycline Repressor, domain 2"/>
    <property type="match status" value="1"/>
</dbReference>
<dbReference type="EMBL" id="JBHSSL010000118">
    <property type="protein sequence ID" value="MFC6171833.1"/>
    <property type="molecule type" value="Genomic_DNA"/>
</dbReference>
<dbReference type="SUPFAM" id="SSF46689">
    <property type="entry name" value="Homeodomain-like"/>
    <property type="match status" value="1"/>
</dbReference>
<sequence>MNSIKMQLAYNRHVDQRLQQTQNQLIATLMRYYDAQVEFAKISVSQLCRDAQLTRQTFYRHYGNIGEVVEVSCVRMLNQFLQQVDHTRDSARLAAQLVVNALDQQRSLLAVMFWSEVDEAVIQYITGDILRVYGFQDDQTRHKPFIAEMTARGIINFARLMLKQPQIVKADLVQLYAQMVPLPAVIFKD</sequence>
<dbReference type="InterPro" id="IPR009057">
    <property type="entry name" value="Homeodomain-like_sf"/>
</dbReference>
<comment type="caution">
    <text evidence="1">The sequence shown here is derived from an EMBL/GenBank/DDBJ whole genome shotgun (WGS) entry which is preliminary data.</text>
</comment>
<dbReference type="Proteomes" id="UP001596289">
    <property type="component" value="Unassembled WGS sequence"/>
</dbReference>
<keyword evidence="2" id="KW-1185">Reference proteome</keyword>
<evidence type="ECO:0000313" key="1">
    <source>
        <dbReference type="EMBL" id="MFC6171833.1"/>
    </source>
</evidence>
<evidence type="ECO:0000313" key="2">
    <source>
        <dbReference type="Proteomes" id="UP001596289"/>
    </source>
</evidence>
<accession>A0ABW1RGG8</accession>
<organism evidence="1 2">
    <name type="scientific">Loigolactobacillus jiayinensis</name>
    <dbReference type="NCBI Taxonomy" id="2486016"/>
    <lineage>
        <taxon>Bacteria</taxon>
        <taxon>Bacillati</taxon>
        <taxon>Bacillota</taxon>
        <taxon>Bacilli</taxon>
        <taxon>Lactobacillales</taxon>
        <taxon>Lactobacillaceae</taxon>
        <taxon>Loigolactobacillus</taxon>
    </lineage>
</organism>
<gene>
    <name evidence="1" type="ORF">ACFQGP_14825</name>
</gene>
<dbReference type="RefSeq" id="WP_125551738.1">
    <property type="nucleotide sequence ID" value="NZ_JBHSSL010000118.1"/>
</dbReference>
<name>A0ABW1RGG8_9LACO</name>